<comment type="caution">
    <text evidence="2">The sequence shown here is derived from an EMBL/GenBank/DDBJ whole genome shotgun (WGS) entry which is preliminary data.</text>
</comment>
<feature type="non-terminal residue" evidence="2">
    <location>
        <position position="132"/>
    </location>
</feature>
<proteinExistence type="predicted"/>
<reference evidence="2 3" key="1">
    <citation type="journal article" date="2020" name="Fungal Divers.">
        <title>Resolving the Mortierellaceae phylogeny through synthesis of multi-gene phylogenetics and phylogenomics.</title>
        <authorList>
            <person name="Vandepol N."/>
            <person name="Liber J."/>
            <person name="Desiro A."/>
            <person name="Na H."/>
            <person name="Kennedy M."/>
            <person name="Barry K."/>
            <person name="Grigoriev I.V."/>
            <person name="Miller A.N."/>
            <person name="O'Donnell K."/>
            <person name="Stajich J.E."/>
            <person name="Bonito G."/>
        </authorList>
    </citation>
    <scope>NUCLEOTIDE SEQUENCE [LARGE SCALE GENOMIC DNA]</scope>
    <source>
        <strain evidence="2 3">AD045</strain>
    </source>
</reference>
<sequence length="132" mass="14506">MDNDNGDNNDINNNQSSEFKPTDGIDVPAFSTSSCNSSRKSPFLGFADNSKQDEHLVQALTINNPFKAGHGEKGATWERVVKHLQAIDDVAIVHGQAPMFEGISAKTCKSRWDTLFTKHQKRIETVLNSTGS</sequence>
<dbReference type="Proteomes" id="UP001194696">
    <property type="component" value="Unassembled WGS sequence"/>
</dbReference>
<name>A0ABQ7JGT9_9FUNG</name>
<protein>
    <recommendedName>
        <fullName evidence="4">Myb-like domain-containing protein</fullName>
    </recommendedName>
</protein>
<evidence type="ECO:0000313" key="3">
    <source>
        <dbReference type="Proteomes" id="UP001194696"/>
    </source>
</evidence>
<keyword evidence="3" id="KW-1185">Reference proteome</keyword>
<evidence type="ECO:0008006" key="4">
    <source>
        <dbReference type="Google" id="ProtNLM"/>
    </source>
</evidence>
<feature type="compositionally biased region" description="Polar residues" evidence="1">
    <location>
        <begin position="30"/>
        <end position="39"/>
    </location>
</feature>
<accession>A0ABQ7JGT9</accession>
<evidence type="ECO:0000313" key="2">
    <source>
        <dbReference type="EMBL" id="KAG0269905.1"/>
    </source>
</evidence>
<organism evidence="2 3">
    <name type="scientific">Linnemannia gamsii</name>
    <dbReference type="NCBI Taxonomy" id="64522"/>
    <lineage>
        <taxon>Eukaryota</taxon>
        <taxon>Fungi</taxon>
        <taxon>Fungi incertae sedis</taxon>
        <taxon>Mucoromycota</taxon>
        <taxon>Mortierellomycotina</taxon>
        <taxon>Mortierellomycetes</taxon>
        <taxon>Mortierellales</taxon>
        <taxon>Mortierellaceae</taxon>
        <taxon>Linnemannia</taxon>
    </lineage>
</organism>
<gene>
    <name evidence="2" type="ORF">BGZ96_006375</name>
</gene>
<evidence type="ECO:0000256" key="1">
    <source>
        <dbReference type="SAM" id="MobiDB-lite"/>
    </source>
</evidence>
<dbReference type="EMBL" id="JAAAIM010003084">
    <property type="protein sequence ID" value="KAG0269905.1"/>
    <property type="molecule type" value="Genomic_DNA"/>
</dbReference>
<feature type="region of interest" description="Disordered" evidence="1">
    <location>
        <begin position="1"/>
        <end position="39"/>
    </location>
</feature>